<dbReference type="SUPFAM" id="SSF46946">
    <property type="entry name" value="S13-like H2TH domain"/>
    <property type="match status" value="1"/>
</dbReference>
<dbReference type="InterPro" id="IPR012319">
    <property type="entry name" value="FPG_cat"/>
</dbReference>
<evidence type="ECO:0000313" key="18">
    <source>
        <dbReference type="EMBL" id="PJZ72618.1"/>
    </source>
</evidence>
<dbReference type="InterPro" id="IPR035937">
    <property type="entry name" value="FPG_N"/>
</dbReference>
<dbReference type="GO" id="GO:0003684">
    <property type="term" value="F:damaged DNA binding"/>
    <property type="evidence" value="ECO:0007669"/>
    <property type="project" value="InterPro"/>
</dbReference>
<evidence type="ECO:0000256" key="3">
    <source>
        <dbReference type="ARBA" id="ARBA00009409"/>
    </source>
</evidence>
<dbReference type="PROSITE" id="PS51066">
    <property type="entry name" value="ZF_FPG_2"/>
    <property type="match status" value="1"/>
</dbReference>
<evidence type="ECO:0000256" key="9">
    <source>
        <dbReference type="ARBA" id="ARBA00023125"/>
    </source>
</evidence>
<dbReference type="InterPro" id="IPR010663">
    <property type="entry name" value="Znf_FPG/IleRS"/>
</dbReference>
<evidence type="ECO:0000256" key="7">
    <source>
        <dbReference type="ARBA" id="ARBA00022801"/>
    </source>
</evidence>
<dbReference type="GO" id="GO:0016829">
    <property type="term" value="F:lyase activity"/>
    <property type="evidence" value="ECO:0007669"/>
    <property type="project" value="UniProtKB-KW"/>
</dbReference>
<comment type="cofactor">
    <cofactor evidence="2">
        <name>Zn(2+)</name>
        <dbReference type="ChEBI" id="CHEBI:29105"/>
    </cofactor>
</comment>
<comment type="catalytic activity">
    <reaction evidence="1">
        <text>Hydrolysis of DNA containing ring-opened 7-methylguanine residues, releasing 2,6-diamino-4-hydroxy-5-(N-methyl)formamidopyrimidine.</text>
        <dbReference type="EC" id="3.2.2.23"/>
    </reaction>
</comment>
<evidence type="ECO:0000313" key="19">
    <source>
        <dbReference type="Proteomes" id="UP000231962"/>
    </source>
</evidence>
<evidence type="ECO:0000256" key="6">
    <source>
        <dbReference type="ARBA" id="ARBA00022771"/>
    </source>
</evidence>
<dbReference type="GO" id="GO:0006284">
    <property type="term" value="P:base-excision repair"/>
    <property type="evidence" value="ECO:0007669"/>
    <property type="project" value="InterPro"/>
</dbReference>
<evidence type="ECO:0000256" key="2">
    <source>
        <dbReference type="ARBA" id="ARBA00001947"/>
    </source>
</evidence>
<evidence type="ECO:0000313" key="20">
    <source>
        <dbReference type="Proteomes" id="UP000231990"/>
    </source>
</evidence>
<dbReference type="GO" id="GO:0003906">
    <property type="term" value="F:DNA-(apurinic or apyrimidinic site) endonuclease activity"/>
    <property type="evidence" value="ECO:0007669"/>
    <property type="project" value="InterPro"/>
</dbReference>
<dbReference type="Pfam" id="PF06827">
    <property type="entry name" value="zf-FPG_IleRS"/>
    <property type="match status" value="1"/>
</dbReference>
<comment type="caution">
    <text evidence="18">The sequence shown here is derived from an EMBL/GenBank/DDBJ whole genome shotgun (WGS) entry which is preliminary data.</text>
</comment>
<feature type="domain" description="FPG-type" evidence="15">
    <location>
        <begin position="230"/>
        <end position="264"/>
    </location>
</feature>
<evidence type="ECO:0000256" key="14">
    <source>
        <dbReference type="PROSITE-ProRule" id="PRU00391"/>
    </source>
</evidence>
<accession>A0A2M9ZKP4</accession>
<feature type="domain" description="Formamidopyrimidine-DNA glycosylase catalytic" evidence="16">
    <location>
        <begin position="2"/>
        <end position="111"/>
    </location>
</feature>
<dbReference type="RefSeq" id="WP_100713641.1">
    <property type="nucleotide sequence ID" value="NZ_NPDY01000006.1"/>
</dbReference>
<dbReference type="OrthoDB" id="9800855at2"/>
<evidence type="ECO:0000256" key="10">
    <source>
        <dbReference type="ARBA" id="ARBA00023204"/>
    </source>
</evidence>
<dbReference type="Proteomes" id="UP000231962">
    <property type="component" value="Unassembled WGS sequence"/>
</dbReference>
<keyword evidence="10" id="KW-0234">DNA repair</keyword>
<reference evidence="19 20" key="1">
    <citation type="submission" date="2017-07" db="EMBL/GenBank/DDBJ databases">
        <title>Leptospira spp. isolated from tropical soils.</title>
        <authorList>
            <person name="Thibeaux R."/>
            <person name="Iraola G."/>
            <person name="Ferres I."/>
            <person name="Bierque E."/>
            <person name="Girault D."/>
            <person name="Soupe-Gilbert M.-E."/>
            <person name="Picardeau M."/>
            <person name="Goarant C."/>
        </authorList>
    </citation>
    <scope>NUCLEOTIDE SEQUENCE [LARGE SCALE GENOMIC DNA]</scope>
    <source>
        <strain evidence="18 20">FH1-B-B1</strain>
        <strain evidence="17 19">FH1-B-C1</strain>
    </source>
</reference>
<organism evidence="18 20">
    <name type="scientific">Leptospira perolatii</name>
    <dbReference type="NCBI Taxonomy" id="2023191"/>
    <lineage>
        <taxon>Bacteria</taxon>
        <taxon>Pseudomonadati</taxon>
        <taxon>Spirochaetota</taxon>
        <taxon>Spirochaetia</taxon>
        <taxon>Leptospirales</taxon>
        <taxon>Leptospiraceae</taxon>
        <taxon>Leptospira</taxon>
    </lineage>
</organism>
<dbReference type="SMART" id="SM01232">
    <property type="entry name" value="H2TH"/>
    <property type="match status" value="1"/>
</dbReference>
<evidence type="ECO:0000256" key="1">
    <source>
        <dbReference type="ARBA" id="ARBA00001668"/>
    </source>
</evidence>
<evidence type="ECO:0000256" key="13">
    <source>
        <dbReference type="ARBA" id="ARBA00023295"/>
    </source>
</evidence>
<evidence type="ECO:0000256" key="11">
    <source>
        <dbReference type="ARBA" id="ARBA00023239"/>
    </source>
</evidence>
<keyword evidence="8" id="KW-0862">Zinc</keyword>
<dbReference type="EMBL" id="NPDZ01000008">
    <property type="protein sequence ID" value="PJZ72618.1"/>
    <property type="molecule type" value="Genomic_DNA"/>
</dbReference>
<evidence type="ECO:0000256" key="8">
    <source>
        <dbReference type="ARBA" id="ARBA00022833"/>
    </source>
</evidence>
<dbReference type="PANTHER" id="PTHR22993">
    <property type="entry name" value="FORMAMIDOPYRIMIDINE-DNA GLYCOSYLASE"/>
    <property type="match status" value="1"/>
</dbReference>
<keyword evidence="13" id="KW-0326">Glycosidase</keyword>
<keyword evidence="11" id="KW-0456">Lyase</keyword>
<gene>
    <name evidence="17" type="ORF">CH360_08715</name>
    <name evidence="18" type="ORF">CH373_12970</name>
</gene>
<comment type="similarity">
    <text evidence="3">Belongs to the FPG family.</text>
</comment>
<dbReference type="PANTHER" id="PTHR22993:SF9">
    <property type="entry name" value="FORMAMIDOPYRIMIDINE-DNA GLYCOSYLASE"/>
    <property type="match status" value="1"/>
</dbReference>
<dbReference type="GO" id="GO:0008270">
    <property type="term" value="F:zinc ion binding"/>
    <property type="evidence" value="ECO:0007669"/>
    <property type="project" value="UniProtKB-KW"/>
</dbReference>
<keyword evidence="7" id="KW-0378">Hydrolase</keyword>
<dbReference type="EMBL" id="NPDY01000006">
    <property type="protein sequence ID" value="PJZ69974.1"/>
    <property type="molecule type" value="Genomic_DNA"/>
</dbReference>
<name>A0A2M9ZKP4_9LEPT</name>
<dbReference type="AlphaFoldDB" id="A0A2M9ZKP4"/>
<evidence type="ECO:0000256" key="5">
    <source>
        <dbReference type="ARBA" id="ARBA00022763"/>
    </source>
</evidence>
<dbReference type="Gene3D" id="3.20.190.10">
    <property type="entry name" value="MutM-like, N-terminal"/>
    <property type="match status" value="1"/>
</dbReference>
<keyword evidence="12" id="KW-0511">Multifunctional enzyme</keyword>
<dbReference type="InterPro" id="IPR000214">
    <property type="entry name" value="Znf_DNA_glyclase/AP_lyase"/>
</dbReference>
<evidence type="ECO:0000259" key="15">
    <source>
        <dbReference type="PROSITE" id="PS51066"/>
    </source>
</evidence>
<keyword evidence="5" id="KW-0227">DNA damage</keyword>
<keyword evidence="19" id="KW-1185">Reference proteome</keyword>
<evidence type="ECO:0000256" key="4">
    <source>
        <dbReference type="ARBA" id="ARBA00022723"/>
    </source>
</evidence>
<dbReference type="GO" id="GO:0034039">
    <property type="term" value="F:8-oxo-7,8-dihydroguanine DNA N-glycosylase activity"/>
    <property type="evidence" value="ECO:0007669"/>
    <property type="project" value="TreeGrafter"/>
</dbReference>
<dbReference type="InterPro" id="IPR010979">
    <property type="entry name" value="Ribosomal_uS13-like_H2TH"/>
</dbReference>
<sequence length="277" mass="32021">MPELPDLVVIRERLIPELENHTIESIEILEPLVVRNLNGIEIENNYKGAPFKNLERVGPFLHFEFGDKHIVIHCMLVGKFSLNPQYKKKDLCIRFQFDGLTLNYIDDMKMGKVYFGDSESLKQIPKFNDQGVNLLSEDFTEKEFLSLIGKTRQQTRVFLMDQTKLSALGNAYADEVLFEAQIHPKTPCNKLSQEDKSRLYESIKKVLSESIDYIRRKNAPLEVKVRDHVKVRNRKNEPCPRCGTTIRRANVLGYDSFFCPKCQVMAGGQFLDWGKMS</sequence>
<proteinExistence type="inferred from homology"/>
<protein>
    <submittedName>
        <fullName evidence="18">DNA-formamidopyrimidine glycosylase</fullName>
    </submittedName>
</protein>
<dbReference type="Pfam" id="PF01149">
    <property type="entry name" value="Fapy_DNA_glyco"/>
    <property type="match status" value="1"/>
</dbReference>
<dbReference type="InterPro" id="IPR015886">
    <property type="entry name" value="H2TH_FPG"/>
</dbReference>
<evidence type="ECO:0000256" key="12">
    <source>
        <dbReference type="ARBA" id="ARBA00023268"/>
    </source>
</evidence>
<dbReference type="SMART" id="SM00898">
    <property type="entry name" value="Fapy_DNA_glyco"/>
    <property type="match status" value="1"/>
</dbReference>
<dbReference type="Pfam" id="PF06831">
    <property type="entry name" value="H2TH"/>
    <property type="match status" value="1"/>
</dbReference>
<dbReference type="SUPFAM" id="SSF57716">
    <property type="entry name" value="Glucocorticoid receptor-like (DNA-binding domain)"/>
    <property type="match status" value="1"/>
</dbReference>
<evidence type="ECO:0000313" key="17">
    <source>
        <dbReference type="EMBL" id="PJZ69974.1"/>
    </source>
</evidence>
<dbReference type="Gene3D" id="1.10.8.50">
    <property type="match status" value="1"/>
</dbReference>
<keyword evidence="4" id="KW-0479">Metal-binding</keyword>
<keyword evidence="9" id="KW-0238">DNA-binding</keyword>
<evidence type="ECO:0000259" key="16">
    <source>
        <dbReference type="PROSITE" id="PS51068"/>
    </source>
</evidence>
<dbReference type="Proteomes" id="UP000231990">
    <property type="component" value="Unassembled WGS sequence"/>
</dbReference>
<dbReference type="PROSITE" id="PS51068">
    <property type="entry name" value="FPG_CAT"/>
    <property type="match status" value="1"/>
</dbReference>
<keyword evidence="6 14" id="KW-0863">Zinc-finger</keyword>
<dbReference type="SUPFAM" id="SSF81624">
    <property type="entry name" value="N-terminal domain of MutM-like DNA repair proteins"/>
    <property type="match status" value="1"/>
</dbReference>